<dbReference type="Gene3D" id="1.20.1310.30">
    <property type="match status" value="1"/>
</dbReference>
<comment type="subcellular location">
    <subcellularLocation>
        <location evidence="4">Bud</location>
    </subcellularLocation>
    <subcellularLocation>
        <location evidence="4">Bud neck</location>
    </subcellularLocation>
</comment>
<evidence type="ECO:0000256" key="2">
    <source>
        <dbReference type="ARBA" id="ARBA00022448"/>
    </source>
</evidence>
<evidence type="ECO:0000256" key="5">
    <source>
        <dbReference type="SAM" id="Coils"/>
    </source>
</evidence>
<dbReference type="GO" id="GO:0006893">
    <property type="term" value="P:Golgi to plasma membrane transport"/>
    <property type="evidence" value="ECO:0007669"/>
    <property type="project" value="EnsemblFungi"/>
</dbReference>
<dbReference type="InterPro" id="IPR004140">
    <property type="entry name" value="Exo70"/>
</dbReference>
<keyword evidence="5" id="KW-0175">Coiled coil</keyword>
<sequence>MSGNQLIDVDEADALVLEENLEKLRSNCLIINKGLNIISIKSNQSELKIKPLINETNKLNLYKSNIDNILSIVNEVKDYSSIIANYEQLLINPNNLNKLGTAKFIKKLKDCDLLYEQLNQSDKFIKFKGLMNSLVSSIKLGELNLKTYFELSLNKNSKSFDPQKLISSNKPFPFLSNNAIQDYKLILNYFQEKNQPINNILTDNRSKLIVDSMAILEPFTKNSAIDNKKFYTKSSNGIINYSEALICFITNENSLIQEIYGNDNIENFKILNKIFEISIENYEKVIKNLTNLVESNKVRLGMLIFEVVESLEMILKNINVENKIFYNQLSNLLEQTRLFAQTILTEYILYVDRRYSELQLSPNESTVCDTTIDLTNKLIDLASYRNQLLFIIRDLRTGSWIPTDNTKPEWFASFTSIRGTKATQLDHKDPKNILSSYISDSLDGILIGLEVKAKSSIKKSAIGFYLLLNFLKVKTIVENSILKKLLLNIGYERLGKIEKRFLGIFLDNWKKIASYLMDITVINSSTAGSNNLSKEKETIKEKFKKFNDEFEELVKTHKSFNMKNDPDLKNYIYKEITFISPLYLRFYNKYGTGDYFKHTEKYVRFTPKEFDETLKSI</sequence>
<keyword evidence="3 4" id="KW-0268">Exocytosis</keyword>
<dbReference type="GO" id="GO:0031267">
    <property type="term" value="F:small GTPase binding"/>
    <property type="evidence" value="ECO:0007669"/>
    <property type="project" value="EnsemblFungi"/>
</dbReference>
<feature type="domain" description="Exocyst complex subunit Exo70 C-terminal" evidence="6">
    <location>
        <begin position="235"/>
        <end position="615"/>
    </location>
</feature>
<evidence type="ECO:0000256" key="1">
    <source>
        <dbReference type="ARBA" id="ARBA00006756"/>
    </source>
</evidence>
<organism evidence="7 8">
    <name type="scientific">Pachysolen tannophilus NRRL Y-2460</name>
    <dbReference type="NCBI Taxonomy" id="669874"/>
    <lineage>
        <taxon>Eukaryota</taxon>
        <taxon>Fungi</taxon>
        <taxon>Dikarya</taxon>
        <taxon>Ascomycota</taxon>
        <taxon>Saccharomycotina</taxon>
        <taxon>Pichiomycetes</taxon>
        <taxon>Pachysolenaceae</taxon>
        <taxon>Pachysolen</taxon>
    </lineage>
</organism>
<evidence type="ECO:0000256" key="4">
    <source>
        <dbReference type="RuleBase" id="RU365026"/>
    </source>
</evidence>
<dbReference type="Gene3D" id="1.20.58.1150">
    <property type="match status" value="1"/>
</dbReference>
<feature type="coiled-coil region" evidence="5">
    <location>
        <begin position="272"/>
        <end position="299"/>
    </location>
</feature>
<dbReference type="GO" id="GO:0000145">
    <property type="term" value="C:exocyst"/>
    <property type="evidence" value="ECO:0007669"/>
    <property type="project" value="EnsemblFungi"/>
</dbReference>
<evidence type="ECO:0000313" key="7">
    <source>
        <dbReference type="EMBL" id="ODV95884.1"/>
    </source>
</evidence>
<dbReference type="PANTHER" id="PTHR12542">
    <property type="entry name" value="EXOCYST COMPLEX PROTEIN EXO70"/>
    <property type="match status" value="1"/>
</dbReference>
<proteinExistence type="inferred from homology"/>
<dbReference type="InterPro" id="IPR046364">
    <property type="entry name" value="Exo70_C"/>
</dbReference>
<dbReference type="AlphaFoldDB" id="A0A1E4TVX5"/>
<keyword evidence="4" id="KW-0653">Protein transport</keyword>
<gene>
    <name evidence="7" type="ORF">PACTADRAFT_41438</name>
</gene>
<dbReference type="GO" id="GO:0007266">
    <property type="term" value="P:Rho protein signal transduction"/>
    <property type="evidence" value="ECO:0007669"/>
    <property type="project" value="EnsemblFungi"/>
</dbReference>
<dbReference type="PANTHER" id="PTHR12542:SF41">
    <property type="entry name" value="EXOCYST COMPLEX COMPONENT 7"/>
    <property type="match status" value="1"/>
</dbReference>
<comment type="similarity">
    <text evidence="1 4">Belongs to the EXO70 family.</text>
</comment>
<dbReference type="Gene3D" id="1.20.1280.170">
    <property type="entry name" value="Exocyst complex component Exo70"/>
    <property type="match status" value="1"/>
</dbReference>
<evidence type="ECO:0000256" key="3">
    <source>
        <dbReference type="ARBA" id="ARBA00022483"/>
    </source>
</evidence>
<keyword evidence="2 4" id="KW-0813">Transport</keyword>
<dbReference type="SUPFAM" id="SSF74788">
    <property type="entry name" value="Cullin repeat-like"/>
    <property type="match status" value="1"/>
</dbReference>
<dbReference type="GO" id="GO:0001927">
    <property type="term" value="P:exocyst assembly"/>
    <property type="evidence" value="ECO:0007669"/>
    <property type="project" value="EnsemblFungi"/>
</dbReference>
<dbReference type="Proteomes" id="UP000094236">
    <property type="component" value="Unassembled WGS sequence"/>
</dbReference>
<evidence type="ECO:0000313" key="8">
    <source>
        <dbReference type="Proteomes" id="UP000094236"/>
    </source>
</evidence>
<dbReference type="STRING" id="669874.A0A1E4TVX5"/>
<evidence type="ECO:0000259" key="6">
    <source>
        <dbReference type="Pfam" id="PF03081"/>
    </source>
</evidence>
<dbReference type="InterPro" id="IPR016159">
    <property type="entry name" value="Cullin_repeat-like_dom_sf"/>
</dbReference>
<dbReference type="GO" id="GO:0005546">
    <property type="term" value="F:phosphatidylinositol-4,5-bisphosphate binding"/>
    <property type="evidence" value="ECO:0007669"/>
    <property type="project" value="EnsemblFungi"/>
</dbReference>
<dbReference type="Gene3D" id="1.10.357.60">
    <property type="match status" value="1"/>
</dbReference>
<name>A0A1E4TVX5_PACTA</name>
<dbReference type="GO" id="GO:0005934">
    <property type="term" value="C:cellular bud tip"/>
    <property type="evidence" value="ECO:0007669"/>
    <property type="project" value="EnsemblFungi"/>
</dbReference>
<dbReference type="GO" id="GO:0015031">
    <property type="term" value="P:protein transport"/>
    <property type="evidence" value="ECO:0007669"/>
    <property type="project" value="UniProtKB-KW"/>
</dbReference>
<dbReference type="GO" id="GO:0005886">
    <property type="term" value="C:plasma membrane"/>
    <property type="evidence" value="ECO:0007669"/>
    <property type="project" value="EnsemblFungi"/>
</dbReference>
<dbReference type="EMBL" id="KV454013">
    <property type="protein sequence ID" value="ODV95884.1"/>
    <property type="molecule type" value="Genomic_DNA"/>
</dbReference>
<comment type="function">
    <text evidence="4">Involved in the secretory pathway as part of the exocyst complex which tethers secretory vesicles to the sites of exocytosis. Also plays a role in the assembly of the exocyst.</text>
</comment>
<protein>
    <recommendedName>
        <fullName evidence="4">Exocyst complex protein EXO70</fullName>
    </recommendedName>
</protein>
<dbReference type="GO" id="GO:0005935">
    <property type="term" value="C:cellular bud neck"/>
    <property type="evidence" value="ECO:0007669"/>
    <property type="project" value="UniProtKB-SubCell"/>
</dbReference>
<dbReference type="Pfam" id="PF03081">
    <property type="entry name" value="Exo70_C"/>
    <property type="match status" value="1"/>
</dbReference>
<keyword evidence="8" id="KW-1185">Reference proteome</keyword>
<accession>A0A1E4TVX5</accession>
<dbReference type="GO" id="GO:0000131">
    <property type="term" value="C:incipient cellular bud site"/>
    <property type="evidence" value="ECO:0007669"/>
    <property type="project" value="EnsemblFungi"/>
</dbReference>
<dbReference type="OrthoDB" id="1922221at2759"/>
<dbReference type="GO" id="GO:0051601">
    <property type="term" value="P:exocyst localization"/>
    <property type="evidence" value="ECO:0007669"/>
    <property type="project" value="EnsemblFungi"/>
</dbReference>
<reference evidence="8" key="1">
    <citation type="submission" date="2016-05" db="EMBL/GenBank/DDBJ databases">
        <title>Comparative genomics of biotechnologically important yeasts.</title>
        <authorList>
            <consortium name="DOE Joint Genome Institute"/>
            <person name="Riley R."/>
            <person name="Haridas S."/>
            <person name="Wolfe K.H."/>
            <person name="Lopes M.R."/>
            <person name="Hittinger C.T."/>
            <person name="Goker M."/>
            <person name="Salamov A."/>
            <person name="Wisecaver J."/>
            <person name="Long T.M."/>
            <person name="Aerts A.L."/>
            <person name="Barry K."/>
            <person name="Choi C."/>
            <person name="Clum A."/>
            <person name="Coughlan A.Y."/>
            <person name="Deshpande S."/>
            <person name="Douglass A.P."/>
            <person name="Hanson S.J."/>
            <person name="Klenk H.-P."/>
            <person name="Labutti K."/>
            <person name="Lapidus A."/>
            <person name="Lindquist E."/>
            <person name="Lipzen A."/>
            <person name="Meier-Kolthoff J.P."/>
            <person name="Ohm R.A."/>
            <person name="Otillar R.P."/>
            <person name="Pangilinan J."/>
            <person name="Peng Y."/>
            <person name="Rokas A."/>
            <person name="Rosa C.A."/>
            <person name="Scheuner C."/>
            <person name="Sibirny A.A."/>
            <person name="Slot J.C."/>
            <person name="Stielow J.B."/>
            <person name="Sun H."/>
            <person name="Kurtzman C.P."/>
            <person name="Blackwell M."/>
            <person name="Grigoriev I.V."/>
            <person name="Jeffries T.W."/>
        </authorList>
    </citation>
    <scope>NUCLEOTIDE SEQUENCE [LARGE SCALE GENOMIC DNA]</scope>
    <source>
        <strain evidence="8">NRRL Y-2460</strain>
    </source>
</reference>